<keyword evidence="7" id="KW-0732">Signal</keyword>
<comment type="caution">
    <text evidence="9">The sequence shown here is derived from an EMBL/GenBank/DDBJ whole genome shotgun (WGS) entry which is preliminary data.</text>
</comment>
<evidence type="ECO:0000256" key="7">
    <source>
        <dbReference type="SAM" id="SignalP"/>
    </source>
</evidence>
<comment type="cofactor">
    <cofactor evidence="1">
        <name>Ca(2+)</name>
        <dbReference type="ChEBI" id="CHEBI:29108"/>
    </cofactor>
</comment>
<evidence type="ECO:0000256" key="3">
    <source>
        <dbReference type="ARBA" id="ARBA00022723"/>
    </source>
</evidence>
<name>A0A7I8VIZ9_9ANNE</name>
<evidence type="ECO:0000256" key="6">
    <source>
        <dbReference type="ARBA" id="ARBA00023180"/>
    </source>
</evidence>
<dbReference type="Proteomes" id="UP000549394">
    <property type="component" value="Unassembled WGS sequence"/>
</dbReference>
<proteinExistence type="inferred from homology"/>
<sequence>MDIFKVLIIFGVFSIFKFSEAKKPNIIFILADDYGWQDIGYHSSDIRTPTLDKLAGSGIRLENYYVQPICTPTRSQLMSGRYQIHTGLQHGIIWPTQPNGLPLSDPTVADKLKEAGYSTHMVGKWHLGFYKEEYLPINRGFDSYYGYLTGSEDYYTHKRCGGTPPSNDFYCGLDLRNNKEPVRNETGHYSAELFGEKAIQVIKDHNKNNPLFLYMAFQSVHAPLQVPERYLKYYKHVQDKDRRTYAGMVTAMDEAIFNLTEQLKAKGMWDDTILVFSTDNGGQFHAGGSNWPLRGMKATLWEGGMRGIGFVHSKLIPENRRGTVSKELYHVTDWFPTFVKGVAKGSLNGTKLDGHNIWDSIVHGRVSPRHEILHNIDILTPKSGKPIFPNYFDTSIRAAYRYRDWKIITGNPGAGIWYPKRFATNTSSTLFEKHNEQGKNCWLFNIRDDPEERVDLSLKRPEMVKFLLTRLSLLNETAVPVRYPAADPKANPELHGGVWGPWRK</sequence>
<comment type="similarity">
    <text evidence="2">Belongs to the sulfatase family.</text>
</comment>
<accession>A0A7I8VIZ9</accession>
<dbReference type="PANTHER" id="PTHR10342:SF274">
    <property type="entry name" value="ARYLSULFATASE B"/>
    <property type="match status" value="1"/>
</dbReference>
<feature type="domain" description="Sulfatase N-terminal" evidence="8">
    <location>
        <begin position="24"/>
        <end position="339"/>
    </location>
</feature>
<keyword evidence="3" id="KW-0479">Metal-binding</keyword>
<gene>
    <name evidence="9" type="ORF">DGYR_LOCUS4891</name>
</gene>
<dbReference type="OrthoDB" id="103349at2759"/>
<dbReference type="EMBL" id="CAJFCJ010000006">
    <property type="protein sequence ID" value="CAD5116253.1"/>
    <property type="molecule type" value="Genomic_DNA"/>
</dbReference>
<keyword evidence="5" id="KW-0106">Calcium</keyword>
<keyword evidence="4" id="KW-0378">Hydrolase</keyword>
<evidence type="ECO:0000313" key="10">
    <source>
        <dbReference type="Proteomes" id="UP000549394"/>
    </source>
</evidence>
<keyword evidence="6" id="KW-0325">Glycoprotein</keyword>
<feature type="signal peptide" evidence="7">
    <location>
        <begin position="1"/>
        <end position="21"/>
    </location>
</feature>
<reference evidence="9 10" key="1">
    <citation type="submission" date="2020-08" db="EMBL/GenBank/DDBJ databases">
        <authorList>
            <person name="Hejnol A."/>
        </authorList>
    </citation>
    <scope>NUCLEOTIDE SEQUENCE [LARGE SCALE GENOMIC DNA]</scope>
</reference>
<evidence type="ECO:0000259" key="8">
    <source>
        <dbReference type="Pfam" id="PF00884"/>
    </source>
</evidence>
<dbReference type="GO" id="GO:0008484">
    <property type="term" value="F:sulfuric ester hydrolase activity"/>
    <property type="evidence" value="ECO:0007669"/>
    <property type="project" value="InterPro"/>
</dbReference>
<protein>
    <submittedName>
        <fullName evidence="9">DgyrCDS5161</fullName>
    </submittedName>
</protein>
<organism evidence="9 10">
    <name type="scientific">Dimorphilus gyrociliatus</name>
    <dbReference type="NCBI Taxonomy" id="2664684"/>
    <lineage>
        <taxon>Eukaryota</taxon>
        <taxon>Metazoa</taxon>
        <taxon>Spiralia</taxon>
        <taxon>Lophotrochozoa</taxon>
        <taxon>Annelida</taxon>
        <taxon>Polychaeta</taxon>
        <taxon>Polychaeta incertae sedis</taxon>
        <taxon>Dinophilidae</taxon>
        <taxon>Dimorphilus</taxon>
    </lineage>
</organism>
<evidence type="ECO:0000313" key="9">
    <source>
        <dbReference type="EMBL" id="CAD5116253.1"/>
    </source>
</evidence>
<evidence type="ECO:0000256" key="1">
    <source>
        <dbReference type="ARBA" id="ARBA00001913"/>
    </source>
</evidence>
<dbReference type="GO" id="GO:0046872">
    <property type="term" value="F:metal ion binding"/>
    <property type="evidence" value="ECO:0007669"/>
    <property type="project" value="UniProtKB-KW"/>
</dbReference>
<evidence type="ECO:0000256" key="5">
    <source>
        <dbReference type="ARBA" id="ARBA00022837"/>
    </source>
</evidence>
<evidence type="ECO:0000256" key="4">
    <source>
        <dbReference type="ARBA" id="ARBA00022801"/>
    </source>
</evidence>
<dbReference type="SUPFAM" id="SSF53649">
    <property type="entry name" value="Alkaline phosphatase-like"/>
    <property type="match status" value="1"/>
</dbReference>
<dbReference type="CDD" id="cd16029">
    <property type="entry name" value="4-S"/>
    <property type="match status" value="1"/>
</dbReference>
<dbReference type="AlphaFoldDB" id="A0A7I8VIZ9"/>
<dbReference type="InterPro" id="IPR047115">
    <property type="entry name" value="ARSB"/>
</dbReference>
<feature type="chain" id="PRO_5029664854" evidence="7">
    <location>
        <begin position="22"/>
        <end position="504"/>
    </location>
</feature>
<dbReference type="FunFam" id="3.40.720.10:FF:000007">
    <property type="entry name" value="Arylsulfatase family, member J"/>
    <property type="match status" value="1"/>
</dbReference>
<dbReference type="InterPro" id="IPR024607">
    <property type="entry name" value="Sulfatase_CS"/>
</dbReference>
<dbReference type="InterPro" id="IPR017850">
    <property type="entry name" value="Alkaline_phosphatase_core_sf"/>
</dbReference>
<dbReference type="Gene3D" id="3.30.1120.10">
    <property type="match status" value="1"/>
</dbReference>
<dbReference type="Gene3D" id="3.40.720.10">
    <property type="entry name" value="Alkaline Phosphatase, subunit A"/>
    <property type="match status" value="1"/>
</dbReference>
<dbReference type="PANTHER" id="PTHR10342">
    <property type="entry name" value="ARYLSULFATASE"/>
    <property type="match status" value="1"/>
</dbReference>
<keyword evidence="10" id="KW-1185">Reference proteome</keyword>
<dbReference type="PROSITE" id="PS00149">
    <property type="entry name" value="SULFATASE_2"/>
    <property type="match status" value="1"/>
</dbReference>
<dbReference type="Pfam" id="PF00884">
    <property type="entry name" value="Sulfatase"/>
    <property type="match status" value="1"/>
</dbReference>
<evidence type="ECO:0000256" key="2">
    <source>
        <dbReference type="ARBA" id="ARBA00008779"/>
    </source>
</evidence>
<dbReference type="InterPro" id="IPR000917">
    <property type="entry name" value="Sulfatase_N"/>
</dbReference>